<dbReference type="Proteomes" id="UP000195772">
    <property type="component" value="Unassembled WGS sequence"/>
</dbReference>
<proteinExistence type="predicted"/>
<evidence type="ECO:0000313" key="1">
    <source>
        <dbReference type="EMBL" id="OUN02087.1"/>
    </source>
</evidence>
<dbReference type="AlphaFoldDB" id="A0A1Y3QUI8"/>
<dbReference type="RefSeq" id="WP_087403437.1">
    <property type="nucleotide sequence ID" value="NZ_NFHB01000010.1"/>
</dbReference>
<sequence length="369" mass="42167">MIRPLLLPLLLLTASCGNRTTKAPAPAADTNGAGMQTVVADTLPPLTTGEQRLKSDIFGPEIALTGRTIETDDIFQISEVCAICKDSLLIINTLQKSGAPLRIYSLPTMKLDTTMGRFGRGPEEYIYPKIYPYASPGYLALLIDNIKEDGKMRRITSDGRIETFATRIPVPYFKYSYTRDFAAQDERHMVFTFGSKIYRYDDDPALPADSTVRSVADLRFGRSGRNSTRYMGSLGVNFKYKRIAWAYKYDKRLLIADFEGHVRTLHFDNPGNAVAEGMSMDANTTHYWKLYPGENYLYLYYSGRTPMEVGAEQRRSKYYAFIEQFDWNGNPVRRYRIDNWGYFAVDESRKALYVISTTDEFPFVKYELQ</sequence>
<comment type="caution">
    <text evidence="1">The sequence shown here is derived from an EMBL/GenBank/DDBJ whole genome shotgun (WGS) entry which is preliminary data.</text>
</comment>
<evidence type="ECO:0008006" key="3">
    <source>
        <dbReference type="Google" id="ProtNLM"/>
    </source>
</evidence>
<evidence type="ECO:0000313" key="2">
    <source>
        <dbReference type="Proteomes" id="UP000195772"/>
    </source>
</evidence>
<dbReference type="OrthoDB" id="1047112at2"/>
<gene>
    <name evidence="1" type="ORF">B5G41_13550</name>
</gene>
<dbReference type="eggNOG" id="ENOG5033KGG">
    <property type="taxonomic scope" value="Bacteria"/>
</dbReference>
<accession>A0A1Y3QUI8</accession>
<reference evidence="2" key="1">
    <citation type="submission" date="2017-04" db="EMBL/GenBank/DDBJ databases">
        <title>Function of individual gut microbiota members based on whole genome sequencing of pure cultures obtained from chicken caecum.</title>
        <authorList>
            <person name="Medvecky M."/>
            <person name="Cejkova D."/>
            <person name="Polansky O."/>
            <person name="Karasova D."/>
            <person name="Kubasova T."/>
            <person name="Cizek A."/>
            <person name="Rychlik I."/>
        </authorList>
    </citation>
    <scope>NUCLEOTIDE SEQUENCE [LARGE SCALE GENOMIC DNA]</scope>
    <source>
        <strain evidence="2">An90</strain>
    </source>
</reference>
<protein>
    <recommendedName>
        <fullName evidence="3">DUF4221 domain-containing protein</fullName>
    </recommendedName>
</protein>
<organism evidence="1 2">
    <name type="scientific">Alistipes onderdonkii</name>
    <dbReference type="NCBI Taxonomy" id="328813"/>
    <lineage>
        <taxon>Bacteria</taxon>
        <taxon>Pseudomonadati</taxon>
        <taxon>Bacteroidota</taxon>
        <taxon>Bacteroidia</taxon>
        <taxon>Bacteroidales</taxon>
        <taxon>Rikenellaceae</taxon>
        <taxon>Alistipes</taxon>
    </lineage>
</organism>
<dbReference type="EMBL" id="NFHB01000010">
    <property type="protein sequence ID" value="OUN02087.1"/>
    <property type="molecule type" value="Genomic_DNA"/>
</dbReference>
<dbReference type="PROSITE" id="PS51257">
    <property type="entry name" value="PROKAR_LIPOPROTEIN"/>
    <property type="match status" value="1"/>
</dbReference>
<name>A0A1Y3QUI8_9BACT</name>